<feature type="non-terminal residue" evidence="2">
    <location>
        <position position="1"/>
    </location>
</feature>
<evidence type="ECO:0000256" key="1">
    <source>
        <dbReference type="SAM" id="MobiDB-lite"/>
    </source>
</evidence>
<dbReference type="PANTHER" id="PTHR40625">
    <property type="entry name" value="GTP-BINDING PROTEIN ESDC-RELATED"/>
    <property type="match status" value="1"/>
</dbReference>
<feature type="compositionally biased region" description="Low complexity" evidence="1">
    <location>
        <begin position="106"/>
        <end position="143"/>
    </location>
</feature>
<protein>
    <submittedName>
        <fullName evidence="2">Uncharacterized protein</fullName>
    </submittedName>
</protein>
<feature type="region of interest" description="Disordered" evidence="1">
    <location>
        <begin position="57"/>
        <end position="88"/>
    </location>
</feature>
<accession>A0A9P8L465</accession>
<comment type="caution">
    <text evidence="2">The sequence shown here is derived from an EMBL/GenBank/DDBJ whole genome shotgun (WGS) entry which is preliminary data.</text>
</comment>
<dbReference type="EMBL" id="JAGHQM010003141">
    <property type="protein sequence ID" value="KAH0547890.1"/>
    <property type="molecule type" value="Genomic_DNA"/>
</dbReference>
<feature type="region of interest" description="Disordered" evidence="1">
    <location>
        <begin position="106"/>
        <end position="146"/>
    </location>
</feature>
<name>A0A9P8L465_9PEZI</name>
<dbReference type="AlphaFoldDB" id="A0A9P8L465"/>
<sequence length="209" mass="22226">YIIDGYHVSHDPAQISTREPTTGRTLNILDVPVIGAAGGIISLPKPSQEARRLSVNIPKGRPISPSNIKHPKPMKPNQTRHITEADYSPQTVEALTSRFSMTTIGSDQGYLSSSPPSSVGSSLSSRSDSTSPSSASSLSDYSSGGSGFSRGYCTCERYGITRSGDRIKIDCGGTRCAYSSDGESSSCCSDEDGAYVQHSARRQGVIVRR</sequence>
<dbReference type="Proteomes" id="UP000750711">
    <property type="component" value="Unassembled WGS sequence"/>
</dbReference>
<reference evidence="2" key="1">
    <citation type="submission" date="2021-03" db="EMBL/GenBank/DDBJ databases">
        <title>Comparative genomics and phylogenomic investigation of the class Geoglossomycetes provide insights into ecological specialization and systematics.</title>
        <authorList>
            <person name="Melie T."/>
            <person name="Pirro S."/>
            <person name="Miller A.N."/>
            <person name="Quandt A."/>
        </authorList>
    </citation>
    <scope>NUCLEOTIDE SEQUENCE</scope>
    <source>
        <strain evidence="2">CAQ_001_2017</strain>
    </source>
</reference>
<dbReference type="PANTHER" id="PTHR40625:SF2">
    <property type="entry name" value="GTP-BINDING PROTEIN ESDC"/>
    <property type="match status" value="1"/>
</dbReference>
<evidence type="ECO:0000313" key="3">
    <source>
        <dbReference type="Proteomes" id="UP000750711"/>
    </source>
</evidence>
<keyword evidence="3" id="KW-1185">Reference proteome</keyword>
<evidence type="ECO:0000313" key="2">
    <source>
        <dbReference type="EMBL" id="KAH0547890.1"/>
    </source>
</evidence>
<gene>
    <name evidence="2" type="ORF">GP486_008369</name>
</gene>
<proteinExistence type="predicted"/>
<organism evidence="2 3">
    <name type="scientific">Trichoglossum hirsutum</name>
    <dbReference type="NCBI Taxonomy" id="265104"/>
    <lineage>
        <taxon>Eukaryota</taxon>
        <taxon>Fungi</taxon>
        <taxon>Dikarya</taxon>
        <taxon>Ascomycota</taxon>
        <taxon>Pezizomycotina</taxon>
        <taxon>Geoglossomycetes</taxon>
        <taxon>Geoglossales</taxon>
        <taxon>Geoglossaceae</taxon>
        <taxon>Trichoglossum</taxon>
    </lineage>
</organism>